<gene>
    <name evidence="1" type="ORF">OSB04_008535</name>
</gene>
<evidence type="ECO:0000313" key="2">
    <source>
        <dbReference type="Proteomes" id="UP001172457"/>
    </source>
</evidence>
<dbReference type="EMBL" id="JARYMX010000002">
    <property type="protein sequence ID" value="KAJ9563375.1"/>
    <property type="molecule type" value="Genomic_DNA"/>
</dbReference>
<keyword evidence="2" id="KW-1185">Reference proteome</keyword>
<dbReference type="Proteomes" id="UP001172457">
    <property type="component" value="Chromosome 2"/>
</dbReference>
<comment type="caution">
    <text evidence="1">The sequence shown here is derived from an EMBL/GenBank/DDBJ whole genome shotgun (WGS) entry which is preliminary data.</text>
</comment>
<evidence type="ECO:0000313" key="1">
    <source>
        <dbReference type="EMBL" id="KAJ9563375.1"/>
    </source>
</evidence>
<protein>
    <submittedName>
        <fullName evidence="1">Uncharacterized protein</fullName>
    </submittedName>
</protein>
<reference evidence="1" key="1">
    <citation type="submission" date="2023-03" db="EMBL/GenBank/DDBJ databases">
        <title>Chromosome-scale reference genome and RAD-based genetic map of yellow starthistle (Centaurea solstitialis) reveal putative structural variation and QTLs associated with invader traits.</title>
        <authorList>
            <person name="Reatini B."/>
            <person name="Cang F.A."/>
            <person name="Jiang Q."/>
            <person name="Mckibben M.T.W."/>
            <person name="Barker M.S."/>
            <person name="Rieseberg L.H."/>
            <person name="Dlugosch K.M."/>
        </authorList>
    </citation>
    <scope>NUCLEOTIDE SEQUENCE</scope>
    <source>
        <strain evidence="1">CAN-66</strain>
        <tissue evidence="1">Leaf</tissue>
    </source>
</reference>
<accession>A0AA38WRH1</accession>
<dbReference type="AlphaFoldDB" id="A0AA38WRH1"/>
<name>A0AA38WRH1_9ASTR</name>
<sequence length="193" mass="21349">MVAAGGGGDRWWQEAVVVVNDVGRRRWWWPTAVAGGDASRLSTGKEINVSTWACGWQTRLARKQLIRGRLGAQSIVVDGNLGPNKFCLAQKSCTNFSSEVGRLEAKRNATATTKPLYLCGVPSRHRWRATLPVSATMLSLFPCGLHRHVASIAIQMPFMSKSDPSPSSSSEAERAWVFLFVYLLLHKSYSRED</sequence>
<proteinExistence type="predicted"/>
<organism evidence="1 2">
    <name type="scientific">Centaurea solstitialis</name>
    <name type="common">yellow star-thistle</name>
    <dbReference type="NCBI Taxonomy" id="347529"/>
    <lineage>
        <taxon>Eukaryota</taxon>
        <taxon>Viridiplantae</taxon>
        <taxon>Streptophyta</taxon>
        <taxon>Embryophyta</taxon>
        <taxon>Tracheophyta</taxon>
        <taxon>Spermatophyta</taxon>
        <taxon>Magnoliopsida</taxon>
        <taxon>eudicotyledons</taxon>
        <taxon>Gunneridae</taxon>
        <taxon>Pentapetalae</taxon>
        <taxon>asterids</taxon>
        <taxon>campanulids</taxon>
        <taxon>Asterales</taxon>
        <taxon>Asteraceae</taxon>
        <taxon>Carduoideae</taxon>
        <taxon>Cardueae</taxon>
        <taxon>Centaureinae</taxon>
        <taxon>Centaurea</taxon>
    </lineage>
</organism>